<sequence length="184" mass="20731">MLFHINVSALFCGWPITTKKIYALVAPLILTLDCEWAESGMGWEESSTRLLPEASPTRDVGGKRSLFNVPFADLQNIFQNIVKRCARIFSGFENRDPQPSSLSLLNLPRQVVVEWSVLVVRRVGVTSVPVLKVVVSSPHAPEMTNIYEHLSNIIDTKSGRCEVGMGRCRHSIDVRARWVIDDRR</sequence>
<accession>A0A4Y7PKL6</accession>
<protein>
    <submittedName>
        <fullName evidence="1">Uncharacterized protein</fullName>
    </submittedName>
</protein>
<gene>
    <name evidence="1" type="ORF">BD410DRAFT_103900</name>
</gene>
<evidence type="ECO:0000313" key="2">
    <source>
        <dbReference type="Proteomes" id="UP000294933"/>
    </source>
</evidence>
<dbReference type="Proteomes" id="UP000294933">
    <property type="component" value="Unassembled WGS sequence"/>
</dbReference>
<organism evidence="1 2">
    <name type="scientific">Rickenella mellea</name>
    <dbReference type="NCBI Taxonomy" id="50990"/>
    <lineage>
        <taxon>Eukaryota</taxon>
        <taxon>Fungi</taxon>
        <taxon>Dikarya</taxon>
        <taxon>Basidiomycota</taxon>
        <taxon>Agaricomycotina</taxon>
        <taxon>Agaricomycetes</taxon>
        <taxon>Hymenochaetales</taxon>
        <taxon>Rickenellaceae</taxon>
        <taxon>Rickenella</taxon>
    </lineage>
</organism>
<reference evidence="1 2" key="1">
    <citation type="submission" date="2018-06" db="EMBL/GenBank/DDBJ databases">
        <title>A transcriptomic atlas of mushroom development highlights an independent origin of complex multicellularity.</title>
        <authorList>
            <consortium name="DOE Joint Genome Institute"/>
            <person name="Krizsan K."/>
            <person name="Almasi E."/>
            <person name="Merenyi Z."/>
            <person name="Sahu N."/>
            <person name="Viragh M."/>
            <person name="Koszo T."/>
            <person name="Mondo S."/>
            <person name="Kiss B."/>
            <person name="Balint B."/>
            <person name="Kues U."/>
            <person name="Barry K."/>
            <person name="Hegedus J.C."/>
            <person name="Henrissat B."/>
            <person name="Johnson J."/>
            <person name="Lipzen A."/>
            <person name="Ohm R."/>
            <person name="Nagy I."/>
            <person name="Pangilinan J."/>
            <person name="Yan J."/>
            <person name="Xiong Y."/>
            <person name="Grigoriev I.V."/>
            <person name="Hibbett D.S."/>
            <person name="Nagy L.G."/>
        </authorList>
    </citation>
    <scope>NUCLEOTIDE SEQUENCE [LARGE SCALE GENOMIC DNA]</scope>
    <source>
        <strain evidence="1 2">SZMC22713</strain>
    </source>
</reference>
<dbReference type="AlphaFoldDB" id="A0A4Y7PKL6"/>
<dbReference type="VEuPathDB" id="FungiDB:BD410DRAFT_103900"/>
<dbReference type="EMBL" id="ML170270">
    <property type="protein sequence ID" value="TDL15586.1"/>
    <property type="molecule type" value="Genomic_DNA"/>
</dbReference>
<proteinExistence type="predicted"/>
<evidence type="ECO:0000313" key="1">
    <source>
        <dbReference type="EMBL" id="TDL15586.1"/>
    </source>
</evidence>
<name>A0A4Y7PKL6_9AGAM</name>
<keyword evidence="2" id="KW-1185">Reference proteome</keyword>